<evidence type="ECO:0000313" key="2">
    <source>
        <dbReference type="EMBL" id="EOA89540.1"/>
    </source>
</evidence>
<feature type="repeat" description="ANK" evidence="1">
    <location>
        <begin position="312"/>
        <end position="344"/>
    </location>
</feature>
<dbReference type="EMBL" id="KB908504">
    <property type="protein sequence ID" value="EOA89540.1"/>
    <property type="molecule type" value="Genomic_DNA"/>
</dbReference>
<dbReference type="Gene3D" id="1.25.40.20">
    <property type="entry name" value="Ankyrin repeat-containing domain"/>
    <property type="match status" value="1"/>
</dbReference>
<dbReference type="InterPro" id="IPR036770">
    <property type="entry name" value="Ankyrin_rpt-contain_sf"/>
</dbReference>
<gene>
    <name evidence="2" type="ORF">SETTUDRAFT_25863</name>
</gene>
<dbReference type="RefSeq" id="XP_008022389.1">
    <property type="nucleotide sequence ID" value="XM_008024198.1"/>
</dbReference>
<dbReference type="AlphaFoldDB" id="R0IXP6"/>
<dbReference type="InterPro" id="IPR052391">
    <property type="entry name" value="E3_Ligase-Neurotoxin"/>
</dbReference>
<dbReference type="GeneID" id="19402954"/>
<sequence>MAKRVLRGGVQDNAVLKFLEDCVQFALSQGLSKGEDQEMRRNQCALRLCDMVLLLEDHSLKQYLTDNNDGNEAVMVGTMSDTIPAIAAALGDTDILLKHVTVSSNIFSPSCGLLPNALNAAVVFDSSQTLRVMLNYLQDNPSVTQASGPDHGTSNANYALGNALRLAIRKEKIEARNMILNFIDSSEKLLRSTSHYIVDESIKKHLKEGTPKSLFDVLCEKSDIYSSSKTLRKSKTFLIHGTDYLALYKFGRGRIFAYLLENNIIHSNAHPAGLSLRGSTSLRLALIYRRYDLALILLANGADIDGRSKTGDMNTALTYATECGHVRDVEFLLSNGASVHGRGKDMYTVYEIAEERGWYKCKRLILHH</sequence>
<evidence type="ECO:0008006" key="4">
    <source>
        <dbReference type="Google" id="ProtNLM"/>
    </source>
</evidence>
<dbReference type="eggNOG" id="KOG4177">
    <property type="taxonomic scope" value="Eukaryota"/>
</dbReference>
<dbReference type="SUPFAM" id="SSF48403">
    <property type="entry name" value="Ankyrin repeat"/>
    <property type="match status" value="1"/>
</dbReference>
<dbReference type="InterPro" id="IPR002110">
    <property type="entry name" value="Ankyrin_rpt"/>
</dbReference>
<reference evidence="2 3" key="2">
    <citation type="journal article" date="2013" name="PLoS Genet.">
        <title>Comparative genome structure, secondary metabolite, and effector coding capacity across Cochliobolus pathogens.</title>
        <authorList>
            <person name="Condon B.J."/>
            <person name="Leng Y."/>
            <person name="Wu D."/>
            <person name="Bushley K.E."/>
            <person name="Ohm R.A."/>
            <person name="Otillar R."/>
            <person name="Martin J."/>
            <person name="Schackwitz W."/>
            <person name="Grimwood J."/>
            <person name="MohdZainudin N."/>
            <person name="Xue C."/>
            <person name="Wang R."/>
            <person name="Manning V.A."/>
            <person name="Dhillon B."/>
            <person name="Tu Z.J."/>
            <person name="Steffenson B.J."/>
            <person name="Salamov A."/>
            <person name="Sun H."/>
            <person name="Lowry S."/>
            <person name="LaButti K."/>
            <person name="Han J."/>
            <person name="Copeland A."/>
            <person name="Lindquist E."/>
            <person name="Barry K."/>
            <person name="Schmutz J."/>
            <person name="Baker S.E."/>
            <person name="Ciuffetti L.M."/>
            <person name="Grigoriev I.V."/>
            <person name="Zhong S."/>
            <person name="Turgeon B.G."/>
        </authorList>
    </citation>
    <scope>NUCLEOTIDE SEQUENCE [LARGE SCALE GENOMIC DNA]</scope>
    <source>
        <strain evidence="3">28A</strain>
    </source>
</reference>
<dbReference type="SMART" id="SM00248">
    <property type="entry name" value="ANK"/>
    <property type="match status" value="2"/>
</dbReference>
<feature type="repeat" description="ANK" evidence="1">
    <location>
        <begin position="277"/>
        <end position="309"/>
    </location>
</feature>
<evidence type="ECO:0000313" key="3">
    <source>
        <dbReference type="Proteomes" id="UP000016935"/>
    </source>
</evidence>
<dbReference type="PROSITE" id="PS50088">
    <property type="entry name" value="ANK_REPEAT"/>
    <property type="match status" value="2"/>
</dbReference>
<dbReference type="PANTHER" id="PTHR24133">
    <property type="entry name" value="ANKYRIN DOMAIN-CONTAINING"/>
    <property type="match status" value="1"/>
</dbReference>
<dbReference type="PROSITE" id="PS50297">
    <property type="entry name" value="ANK_REP_REGION"/>
    <property type="match status" value="1"/>
</dbReference>
<accession>R0IXP6</accession>
<dbReference type="OrthoDB" id="341259at2759"/>
<dbReference type="Proteomes" id="UP000016935">
    <property type="component" value="Unassembled WGS sequence"/>
</dbReference>
<dbReference type="STRING" id="671987.R0IXP6"/>
<dbReference type="Pfam" id="PF12796">
    <property type="entry name" value="Ank_2"/>
    <property type="match status" value="1"/>
</dbReference>
<reference evidence="2 3" key="1">
    <citation type="journal article" date="2012" name="PLoS Pathog.">
        <title>Diverse lifestyles and strategies of plant pathogenesis encoded in the genomes of eighteen Dothideomycetes fungi.</title>
        <authorList>
            <person name="Ohm R.A."/>
            <person name="Feau N."/>
            <person name="Henrissat B."/>
            <person name="Schoch C.L."/>
            <person name="Horwitz B.A."/>
            <person name="Barry K.W."/>
            <person name="Condon B.J."/>
            <person name="Copeland A.C."/>
            <person name="Dhillon B."/>
            <person name="Glaser F."/>
            <person name="Hesse C.N."/>
            <person name="Kosti I."/>
            <person name="LaButti K."/>
            <person name="Lindquist E.A."/>
            <person name="Lucas S."/>
            <person name="Salamov A.A."/>
            <person name="Bradshaw R.E."/>
            <person name="Ciuffetti L."/>
            <person name="Hamelin R.C."/>
            <person name="Kema G.H.J."/>
            <person name="Lawrence C."/>
            <person name="Scott J.A."/>
            <person name="Spatafora J.W."/>
            <person name="Turgeon B.G."/>
            <person name="de Wit P.J.G.M."/>
            <person name="Zhong S."/>
            <person name="Goodwin S.B."/>
            <person name="Grigoriev I.V."/>
        </authorList>
    </citation>
    <scope>NUCLEOTIDE SEQUENCE [LARGE SCALE GENOMIC DNA]</scope>
    <source>
        <strain evidence="3">28A</strain>
    </source>
</reference>
<evidence type="ECO:0000256" key="1">
    <source>
        <dbReference type="PROSITE-ProRule" id="PRU00023"/>
    </source>
</evidence>
<proteinExistence type="predicted"/>
<name>R0IXP6_EXST2</name>
<keyword evidence="3" id="KW-1185">Reference proteome</keyword>
<dbReference type="HOGENOM" id="CLU_752637_0_0_1"/>
<keyword evidence="1" id="KW-0040">ANK repeat</keyword>
<organism evidence="2 3">
    <name type="scientific">Exserohilum turcicum (strain 28A)</name>
    <name type="common">Northern leaf blight fungus</name>
    <name type="synonym">Setosphaeria turcica</name>
    <dbReference type="NCBI Taxonomy" id="671987"/>
    <lineage>
        <taxon>Eukaryota</taxon>
        <taxon>Fungi</taxon>
        <taxon>Dikarya</taxon>
        <taxon>Ascomycota</taxon>
        <taxon>Pezizomycotina</taxon>
        <taxon>Dothideomycetes</taxon>
        <taxon>Pleosporomycetidae</taxon>
        <taxon>Pleosporales</taxon>
        <taxon>Pleosporineae</taxon>
        <taxon>Pleosporaceae</taxon>
        <taxon>Exserohilum</taxon>
    </lineage>
</organism>
<protein>
    <recommendedName>
        <fullName evidence="4">Ankyrin repeat protein</fullName>
    </recommendedName>
</protein>
<dbReference type="PANTHER" id="PTHR24133:SF40">
    <property type="entry name" value="ANKYRIN REPEAT DOMAIN 44"/>
    <property type="match status" value="1"/>
</dbReference>